<dbReference type="KEGG" id="mol:YLM1_0696"/>
<dbReference type="AlphaFoldDB" id="A0A126QYL5"/>
<keyword evidence="3" id="KW-1185">Reference proteome</keyword>
<dbReference type="InterPro" id="IPR011335">
    <property type="entry name" value="Restrct_endonuc-II-like"/>
</dbReference>
<gene>
    <name evidence="2" type="ORF">SAMN02910297_01780</name>
    <name evidence="1" type="ORF">YLM1_0696</name>
</gene>
<dbReference type="EMBL" id="FOTL01000041">
    <property type="protein sequence ID" value="SFL79946.1"/>
    <property type="molecule type" value="Genomic_DNA"/>
</dbReference>
<organism evidence="1 3">
    <name type="scientific">Methanobrevibacter olleyae</name>
    <dbReference type="NCBI Taxonomy" id="294671"/>
    <lineage>
        <taxon>Archaea</taxon>
        <taxon>Methanobacteriati</taxon>
        <taxon>Methanobacteriota</taxon>
        <taxon>Methanomada group</taxon>
        <taxon>Methanobacteria</taxon>
        <taxon>Methanobacteriales</taxon>
        <taxon>Methanobacteriaceae</taxon>
        <taxon>Methanobrevibacter</taxon>
    </lineage>
</organism>
<dbReference type="Pfam" id="PF09670">
    <property type="entry name" value="Cas_Cas02710"/>
    <property type="match status" value="1"/>
</dbReference>
<evidence type="ECO:0000313" key="4">
    <source>
        <dbReference type="Proteomes" id="UP000183442"/>
    </source>
</evidence>
<reference evidence="3" key="2">
    <citation type="submission" date="2016-02" db="EMBL/GenBank/DDBJ databases">
        <title>The draft genome sequence of the rumen methanogen Methanobrevibacter olleyae YLM1.</title>
        <authorList>
            <consortium name="New Zealand Agricultural Greenhouse Gas Research Centre/Pastoral Greenhouse Gas Research Consortium"/>
            <person name="Kelly W.J."/>
            <person name="Li D."/>
            <person name="Lambie S.C."/>
            <person name="Attwood G.T."/>
            <person name="Altermann E."/>
            <person name="Leahy S.C."/>
        </authorList>
    </citation>
    <scope>NUCLEOTIDE SEQUENCE [LARGE SCALE GENOMIC DNA]</scope>
    <source>
        <strain evidence="3">YLM1</strain>
    </source>
</reference>
<dbReference type="RefSeq" id="WP_067146338.1">
    <property type="nucleotide sequence ID" value="NZ_CP014265.1"/>
</dbReference>
<evidence type="ECO:0000313" key="1">
    <source>
        <dbReference type="EMBL" id="AMK15253.1"/>
    </source>
</evidence>
<sequence length="457" mass="53121">MSKEEILILTVGGSPEPLIYSINEFKPDNVLFLHSPETLKECSKIINETGFNESKVEYLEIKDAESLDDSFAVAKSAFIKFNDYKKYDVILDFTGGTKPMVSGVVLALIEGNYSNFRFSYVGSKDSESRDKNGVGVVKDGSEISKIQINPYKKYAITEFKRGKNFFNTYQFEAASLNFKCAKNRLETNVGDYNLASLYEEIVDFYQKWDKFNDKKSKKVDLFKYLKSIIEKIENDEYLLKLLSDTEFYEQLNYNLKFLSFKLRGSDIYIENDSDKALLKNRIQYYLSDLLNNAYRRIEEAKYDDAVARLYRINELIAQIKLCDYGLIEESRLQTQKVFIIDIEKTRNKARNKANFDDINSFINHNANSHDLKKGLIKLPNDKSFQLLELFGFVKDSNFEKLNMELKVRNDSILAHGLNPIKKEKAELLFRKILTSAKAYFPDLEEQMKIAEFPKFDF</sequence>
<dbReference type="OrthoDB" id="115930at2157"/>
<accession>A0A126QYL5</accession>
<dbReference type="Proteomes" id="UP000183442">
    <property type="component" value="Unassembled WGS sequence"/>
</dbReference>
<dbReference type="STRING" id="294671.YLM1_0696"/>
<evidence type="ECO:0000313" key="3">
    <source>
        <dbReference type="Proteomes" id="UP000066376"/>
    </source>
</evidence>
<dbReference type="GeneID" id="28488992"/>
<reference evidence="4" key="3">
    <citation type="submission" date="2016-10" db="EMBL/GenBank/DDBJ databases">
        <authorList>
            <person name="Varghese N."/>
        </authorList>
    </citation>
    <scope>NUCLEOTIDE SEQUENCE [LARGE SCALE GENOMIC DNA]</scope>
    <source>
        <strain evidence="4">DSM 16632</strain>
    </source>
</reference>
<dbReference type="Gene3D" id="3.40.50.10770">
    <property type="entry name" value="Hypothetical protein VC1899 like domain (Restriction endonuclease-like)"/>
    <property type="match status" value="1"/>
</dbReference>
<dbReference type="SUPFAM" id="SSF52980">
    <property type="entry name" value="Restriction endonuclease-like"/>
    <property type="match status" value="1"/>
</dbReference>
<dbReference type="Proteomes" id="UP000066376">
    <property type="component" value="Chromosome"/>
</dbReference>
<protein>
    <submittedName>
        <fullName evidence="1">CRISPR-associated protein TIGR02710 family</fullName>
    </submittedName>
    <submittedName>
        <fullName evidence="2">CRISPR-associated protein, TIGR02710 family</fullName>
    </submittedName>
</protein>
<evidence type="ECO:0000313" key="2">
    <source>
        <dbReference type="EMBL" id="SFL79946.1"/>
    </source>
</evidence>
<proteinExistence type="predicted"/>
<reference evidence="1 3" key="1">
    <citation type="journal article" date="2016" name="Genome Announc.">
        <title>Draft Genome Sequence of the Rumen Methanogen Methanobrevibacter olleyae YLM1.</title>
        <authorList>
            <person name="Kelly W.J."/>
            <person name="Li D."/>
            <person name="Lambie S.C."/>
            <person name="Cox F."/>
            <person name="Attwood G.T."/>
            <person name="Altermann E."/>
            <person name="Leahy S.C."/>
        </authorList>
    </citation>
    <scope>NUCLEOTIDE SEQUENCE [LARGE SCALE GENOMIC DNA]</scope>
    <source>
        <strain evidence="1 3">YLM1</strain>
    </source>
</reference>
<dbReference type="NCBIfam" id="TIGR02710">
    <property type="entry name" value="TIGR02710 family CRISPR-associated CARF protein"/>
    <property type="match status" value="1"/>
</dbReference>
<name>A0A126QYL5_METOL</name>
<reference evidence="2" key="4">
    <citation type="submission" date="2016-10" db="EMBL/GenBank/DDBJ databases">
        <authorList>
            <person name="de Groot N.N."/>
        </authorList>
    </citation>
    <scope>NUCLEOTIDE SEQUENCE [LARGE SCALE GENOMIC DNA]</scope>
    <source>
        <strain evidence="2">DSM 16632</strain>
    </source>
</reference>
<dbReference type="PATRIC" id="fig|294671.3.peg.723"/>
<dbReference type="InterPro" id="IPR014082">
    <property type="entry name" value="CRISPR-assoc_prot_Cas02710"/>
</dbReference>
<dbReference type="EMBL" id="CP014265">
    <property type="protein sequence ID" value="AMK15253.1"/>
    <property type="molecule type" value="Genomic_DNA"/>
</dbReference>